<dbReference type="InterPro" id="IPR003673">
    <property type="entry name" value="CoA-Trfase_fam_III"/>
</dbReference>
<sequence>MTRPLDGILVVSIEQAIAAPYATRLLADLGARVIKVERPDGGDFAREYDKRAREMASHFVWTNRSKESLTLDLKREEGVAVLKRLLKKADVFVQNLAPGAAERLGLGDETLRAENERLITCAISGYGEGGPYGKKKAYDLLIQAEAGFVSVTGSPGQPAKAGISIADIAAGVSAYNTILAALLNRHKTERGDHIEISMLEAMAEWMGYPMYFATDGAPPPPLAGAGHATIFPYGPYRTADGTVIFGLQNDREWAAFCLTVLQREDLAGDARFKGNAGRAAHMDEINEAINGVLSRLTTAEAMARLEKANIGTASLNDMAALWAHPQLAARNRWQEIAIPTGTIPALRPISGAAWQPRLDPVPALGEHTRAILDELGITQEEAVALAASGKDE</sequence>
<dbReference type="InterPro" id="IPR044855">
    <property type="entry name" value="CoA-Trfase_III_dom3_sf"/>
</dbReference>
<dbReference type="RefSeq" id="WP_307154364.1">
    <property type="nucleotide sequence ID" value="NZ_JAUSUK010000002.1"/>
</dbReference>
<evidence type="ECO:0000313" key="2">
    <source>
        <dbReference type="EMBL" id="MDQ0326154.1"/>
    </source>
</evidence>
<evidence type="ECO:0000313" key="3">
    <source>
        <dbReference type="Proteomes" id="UP001230253"/>
    </source>
</evidence>
<proteinExistence type="predicted"/>
<organism evidence="2 3">
    <name type="scientific">Rhodopseudomonas julia</name>
    <dbReference type="NCBI Taxonomy" id="200617"/>
    <lineage>
        <taxon>Bacteria</taxon>
        <taxon>Pseudomonadati</taxon>
        <taxon>Pseudomonadota</taxon>
        <taxon>Alphaproteobacteria</taxon>
        <taxon>Hyphomicrobiales</taxon>
        <taxon>Nitrobacteraceae</taxon>
        <taxon>Rhodopseudomonas</taxon>
    </lineage>
</organism>
<dbReference type="EC" id="2.8.3.-" evidence="2"/>
<accession>A0ABU0C857</accession>
<evidence type="ECO:0000256" key="1">
    <source>
        <dbReference type="ARBA" id="ARBA00022679"/>
    </source>
</evidence>
<comment type="caution">
    <text evidence="2">The sequence shown here is derived from an EMBL/GenBank/DDBJ whole genome shotgun (WGS) entry which is preliminary data.</text>
</comment>
<keyword evidence="3" id="KW-1185">Reference proteome</keyword>
<dbReference type="InterPro" id="IPR050483">
    <property type="entry name" value="CoA-transferase_III_domain"/>
</dbReference>
<dbReference type="SUPFAM" id="SSF89796">
    <property type="entry name" value="CoA-transferase family III (CaiB/BaiF)"/>
    <property type="match status" value="1"/>
</dbReference>
<dbReference type="PANTHER" id="PTHR48207:SF3">
    <property type="entry name" value="SUCCINATE--HYDROXYMETHYLGLUTARATE COA-TRANSFERASE"/>
    <property type="match status" value="1"/>
</dbReference>
<keyword evidence="1 2" id="KW-0808">Transferase</keyword>
<dbReference type="InterPro" id="IPR023606">
    <property type="entry name" value="CoA-Trfase_III_dom_1_sf"/>
</dbReference>
<dbReference type="EC" id="2.8.3.22" evidence="2"/>
<dbReference type="PANTHER" id="PTHR48207">
    <property type="entry name" value="SUCCINATE--HYDROXYMETHYLGLUTARATE COA-TRANSFERASE"/>
    <property type="match status" value="1"/>
</dbReference>
<dbReference type="Pfam" id="PF02515">
    <property type="entry name" value="CoA_transf_3"/>
    <property type="match status" value="1"/>
</dbReference>
<dbReference type="Gene3D" id="3.40.50.10540">
    <property type="entry name" value="Crotonobetainyl-coa:carnitine coa-transferase, domain 1"/>
    <property type="match status" value="1"/>
</dbReference>
<protein>
    <submittedName>
        <fullName evidence="2">Itaconate CoA-transferase</fullName>
        <ecNumber evidence="2">2.8.3.-</ecNumber>
        <ecNumber evidence="2">2.8.3.22</ecNumber>
    </submittedName>
</protein>
<dbReference type="GO" id="GO:0016740">
    <property type="term" value="F:transferase activity"/>
    <property type="evidence" value="ECO:0007669"/>
    <property type="project" value="UniProtKB-KW"/>
</dbReference>
<dbReference type="Proteomes" id="UP001230253">
    <property type="component" value="Unassembled WGS sequence"/>
</dbReference>
<dbReference type="Gene3D" id="3.30.1540.10">
    <property type="entry name" value="formyl-coa transferase, domain 3"/>
    <property type="match status" value="1"/>
</dbReference>
<gene>
    <name evidence="2" type="ORF">J2R99_002023</name>
</gene>
<reference evidence="2 3" key="1">
    <citation type="submission" date="2023-07" db="EMBL/GenBank/DDBJ databases">
        <title>Genomic Encyclopedia of Type Strains, Phase IV (KMG-IV): sequencing the most valuable type-strain genomes for metagenomic binning, comparative biology and taxonomic classification.</title>
        <authorList>
            <person name="Goeker M."/>
        </authorList>
    </citation>
    <scope>NUCLEOTIDE SEQUENCE [LARGE SCALE GENOMIC DNA]</scope>
    <source>
        <strain evidence="2 3">DSM 11549</strain>
    </source>
</reference>
<name>A0ABU0C857_9BRAD</name>
<dbReference type="EMBL" id="JAUSUK010000002">
    <property type="protein sequence ID" value="MDQ0326154.1"/>
    <property type="molecule type" value="Genomic_DNA"/>
</dbReference>